<dbReference type="Gene3D" id="3.30.70.1660">
    <property type="match status" value="1"/>
</dbReference>
<feature type="coiled-coil region" evidence="7">
    <location>
        <begin position="284"/>
        <end position="347"/>
    </location>
</feature>
<dbReference type="SMART" id="SM00937">
    <property type="entry name" value="PCRF"/>
    <property type="match status" value="1"/>
</dbReference>
<accession>U2QAL6</accession>
<dbReference type="EMBL" id="ACVN02000101">
    <property type="protein sequence ID" value="ERK59875.1"/>
    <property type="molecule type" value="Genomic_DNA"/>
</dbReference>
<evidence type="ECO:0000313" key="10">
    <source>
        <dbReference type="EMBL" id="ERK59875.1"/>
    </source>
</evidence>
<comment type="function">
    <text evidence="1">Peptide chain release factor 2 directs the termination of translation in response to the peptide chain termination codons UGA and UAA.</text>
</comment>
<dbReference type="Pfam" id="PF03462">
    <property type="entry name" value="PCRF"/>
    <property type="match status" value="1"/>
</dbReference>
<dbReference type="InterPro" id="IPR005139">
    <property type="entry name" value="PCRF"/>
</dbReference>
<dbReference type="InterPro" id="IPR004374">
    <property type="entry name" value="PrfB"/>
</dbReference>
<evidence type="ECO:0000256" key="1">
    <source>
        <dbReference type="ARBA" id="ARBA00002613"/>
    </source>
</evidence>
<dbReference type="SUPFAM" id="SSF75620">
    <property type="entry name" value="Release factor"/>
    <property type="match status" value="1"/>
</dbReference>
<keyword evidence="11" id="KW-1185">Reference proteome</keyword>
<dbReference type="Gene3D" id="3.30.160.20">
    <property type="match status" value="1"/>
</dbReference>
<feature type="compositionally biased region" description="Polar residues" evidence="8">
    <location>
        <begin position="191"/>
        <end position="201"/>
    </location>
</feature>
<dbReference type="InterPro" id="IPR000352">
    <property type="entry name" value="Pep_chain_release_fac_I"/>
</dbReference>
<sequence length="601" mass="64457">ALRCSAASPGVRTGLAGAPRLPPRGRFRGGTRRSAGDGPLHRRGDGPSLGAAGGAGVDGPDDGAHAPHGRGLVTADGADLLGDHGRHLVLGQPGGKIARQEGGLGRLLLGQFGATGVGIGAGRVLARAHLASEDAQLLLVAQLVGGPGDLRVHDGGDRHADRRPGLLVPGLHGHHEIGLELVLQRTHGNSLSTVASRTRSTGPAAHPSSHHSRGPPVHARRAPAGGAVDLLDVALDELNERISQLDKSLASIESVVDVPARKEQIAELEVESAAPDLWNDQEHAQQVTSRLSRLQSDVERVEGLRGRLDDVQVLVELAAEEGDEATADEADKEIGSLAEEIESLEVRTLLSGEYDERDALVTIRSEAGGVDAADFAAMLLRMYERWCERHEYAYEVYDISYAEEAGIKSATFTVKCPYAYGTLSVEQGTHRLVRISPFDNQGRRQTSFAGVEVLPVVEETDHIDVPEQDIRVDVFHASGPGGQGVNTTDSAVRVTHLPTGIVVSCQNERSQIQNKAACLRVLQAKLLERARAEREAEMNALKSDGNSWGSQMRSYVLHPYQMVKDLRTNHESGNPDAVFDGDIDAFIDSGIRWRRRVEQES</sequence>
<evidence type="ECO:0000256" key="8">
    <source>
        <dbReference type="SAM" id="MobiDB-lite"/>
    </source>
</evidence>
<dbReference type="AlphaFoldDB" id="U2QAL6"/>
<dbReference type="PANTHER" id="PTHR43116:SF3">
    <property type="entry name" value="CLASS I PEPTIDE CHAIN RELEASE FACTOR"/>
    <property type="match status" value="1"/>
</dbReference>
<feature type="region of interest" description="Disordered" evidence="8">
    <location>
        <begin position="191"/>
        <end position="222"/>
    </location>
</feature>
<comment type="caution">
    <text evidence="10">The sequence shown here is derived from an EMBL/GenBank/DDBJ whole genome shotgun (WGS) entry which is preliminary data.</text>
</comment>
<evidence type="ECO:0000256" key="2">
    <source>
        <dbReference type="ARBA" id="ARBA00010835"/>
    </source>
</evidence>
<proteinExistence type="inferred from homology"/>
<gene>
    <name evidence="10" type="primary">prfB</name>
    <name evidence="10" type="ORF">HMPREF0682_2197</name>
</gene>
<keyword evidence="3" id="KW-0488">Methylation</keyword>
<reference evidence="10" key="1">
    <citation type="submission" date="2013-08" db="EMBL/GenBank/DDBJ databases">
        <authorList>
            <person name="Durkin A.S."/>
            <person name="Haft D.R."/>
            <person name="McCorrison J."/>
            <person name="Torralba M."/>
            <person name="Gillis M."/>
            <person name="Haft D.H."/>
            <person name="Methe B."/>
            <person name="Sutton G."/>
            <person name="Nelson K.E."/>
        </authorList>
    </citation>
    <scope>NUCLEOTIDE SEQUENCE [LARGE SCALE GENOMIC DNA]</scope>
    <source>
        <strain evidence="10">F0233</strain>
    </source>
</reference>
<dbReference type="PROSITE" id="PS00745">
    <property type="entry name" value="RF_PROK_I"/>
    <property type="match status" value="1"/>
</dbReference>
<keyword evidence="4" id="KW-0963">Cytoplasm</keyword>
<dbReference type="GO" id="GO:0005737">
    <property type="term" value="C:cytoplasm"/>
    <property type="evidence" value="ECO:0007669"/>
    <property type="project" value="InterPro"/>
</dbReference>
<keyword evidence="7" id="KW-0175">Coiled coil</keyword>
<dbReference type="Gene3D" id="1.20.58.410">
    <property type="entry name" value="Release factor"/>
    <property type="match status" value="1"/>
</dbReference>
<evidence type="ECO:0000256" key="7">
    <source>
        <dbReference type="SAM" id="Coils"/>
    </source>
</evidence>
<evidence type="ECO:0000256" key="3">
    <source>
        <dbReference type="ARBA" id="ARBA00022481"/>
    </source>
</evidence>
<evidence type="ECO:0000259" key="9">
    <source>
        <dbReference type="PROSITE" id="PS00745"/>
    </source>
</evidence>
<dbReference type="Pfam" id="PF00472">
    <property type="entry name" value="RF-1"/>
    <property type="match status" value="1"/>
</dbReference>
<feature type="region of interest" description="Disordered" evidence="8">
    <location>
        <begin position="1"/>
        <end position="77"/>
    </location>
</feature>
<comment type="similarity">
    <text evidence="2">Belongs to the prokaryotic/mitochondrial release factor family.</text>
</comment>
<evidence type="ECO:0000256" key="4">
    <source>
        <dbReference type="ARBA" id="ARBA00022490"/>
    </source>
</evidence>
<dbReference type="PANTHER" id="PTHR43116">
    <property type="entry name" value="PEPTIDE CHAIN RELEASE FACTOR 2"/>
    <property type="match status" value="1"/>
</dbReference>
<feature type="compositionally biased region" description="Basic residues" evidence="8">
    <location>
        <begin position="208"/>
        <end position="221"/>
    </location>
</feature>
<dbReference type="Proteomes" id="UP000017052">
    <property type="component" value="Unassembled WGS sequence"/>
</dbReference>
<organism evidence="10 11">
    <name type="scientific">Propionibacterium acidifaciens F0233</name>
    <dbReference type="NCBI Taxonomy" id="553198"/>
    <lineage>
        <taxon>Bacteria</taxon>
        <taxon>Bacillati</taxon>
        <taxon>Actinomycetota</taxon>
        <taxon>Actinomycetes</taxon>
        <taxon>Propionibacteriales</taxon>
        <taxon>Propionibacteriaceae</taxon>
        <taxon>Propionibacterium</taxon>
    </lineage>
</organism>
<evidence type="ECO:0000256" key="5">
    <source>
        <dbReference type="ARBA" id="ARBA00022917"/>
    </source>
</evidence>
<feature type="domain" description="Prokaryotic-type class I peptide chain release factors" evidence="9">
    <location>
        <begin position="476"/>
        <end position="492"/>
    </location>
</feature>
<protein>
    <recommendedName>
        <fullName evidence="6">Peptide chain release factor 2</fullName>
    </recommendedName>
</protein>
<name>U2QAL6_9ACTN</name>
<dbReference type="InterPro" id="IPR045853">
    <property type="entry name" value="Pep_chain_release_fac_I_sf"/>
</dbReference>
<dbReference type="HAMAP" id="MF_00094">
    <property type="entry name" value="Rel_fac_2"/>
    <property type="match status" value="1"/>
</dbReference>
<dbReference type="GO" id="GO:0016149">
    <property type="term" value="F:translation release factor activity, codon specific"/>
    <property type="evidence" value="ECO:0007669"/>
    <property type="project" value="InterPro"/>
</dbReference>
<dbReference type="NCBIfam" id="TIGR00020">
    <property type="entry name" value="prfB"/>
    <property type="match status" value="1"/>
</dbReference>
<feature type="coiled-coil region" evidence="7">
    <location>
        <begin position="228"/>
        <end position="255"/>
    </location>
</feature>
<dbReference type="FunFam" id="3.30.160.20:FF:000004">
    <property type="entry name" value="Peptide chain release factor 1"/>
    <property type="match status" value="1"/>
</dbReference>
<evidence type="ECO:0000256" key="6">
    <source>
        <dbReference type="NCBIfam" id="TIGR00020"/>
    </source>
</evidence>
<keyword evidence="5" id="KW-0648">Protein biosynthesis</keyword>
<feature type="non-terminal residue" evidence="10">
    <location>
        <position position="1"/>
    </location>
</feature>
<evidence type="ECO:0000313" key="11">
    <source>
        <dbReference type="Proteomes" id="UP000017052"/>
    </source>
</evidence>